<keyword evidence="2" id="KW-0680">Restriction system</keyword>
<keyword evidence="5" id="KW-0540">Nuclease</keyword>
<evidence type="ECO:0000256" key="1">
    <source>
        <dbReference type="ARBA" id="ARBA00010923"/>
    </source>
</evidence>
<dbReference type="PANTHER" id="PTHR30408">
    <property type="entry name" value="TYPE-1 RESTRICTION ENZYME ECOKI SPECIFICITY PROTEIN"/>
    <property type="match status" value="1"/>
</dbReference>
<dbReference type="RefSeq" id="WP_117710911.1">
    <property type="nucleotide sequence ID" value="NZ_JAKKXU010000015.1"/>
</dbReference>
<feature type="domain" description="Type I restriction modification DNA specificity" evidence="4">
    <location>
        <begin position="268"/>
        <end position="342"/>
    </location>
</feature>
<evidence type="ECO:0000259" key="4">
    <source>
        <dbReference type="Pfam" id="PF01420"/>
    </source>
</evidence>
<name>A0A3E4W7A1_PHOVU</name>
<dbReference type="EMBL" id="QSTG01000060">
    <property type="protein sequence ID" value="RGM38089.1"/>
    <property type="molecule type" value="Genomic_DNA"/>
</dbReference>
<accession>A0A3E4W7A1</accession>
<dbReference type="GO" id="GO:0004519">
    <property type="term" value="F:endonuclease activity"/>
    <property type="evidence" value="ECO:0007669"/>
    <property type="project" value="UniProtKB-KW"/>
</dbReference>
<dbReference type="InterPro" id="IPR000055">
    <property type="entry name" value="Restrct_endonuc_typeI_TRD"/>
</dbReference>
<protein>
    <submittedName>
        <fullName evidence="5">Restriction endonuclease subunit S</fullName>
    </submittedName>
</protein>
<dbReference type="AlphaFoldDB" id="A0A3E4W7A1"/>
<dbReference type="SUPFAM" id="SSF116734">
    <property type="entry name" value="DNA methylase specificity domain"/>
    <property type="match status" value="2"/>
</dbReference>
<sequence>MGASNVKWVRLGDYIEQCDERNSASINYPVIGINRDKTFMPTVANLDGVDIAKYKIVTKGMFVFSGMQTGRDICIRIGLYDNEQPALVSPAYTTFVINDDKKVLPEYFFMYFNRAESDRYGWFISDSSVRANLDWPRFLDIEFPLPSPDEQQKVVNAWKAFREIKEQNEAKAAPLMQVCQSYIQELKHTYPLQEIGPYIEECNERNLEGKFAEQDVRGIATSKGLIETKANLDGVSLNSYKLVKPKEIAFVPDTSRRGDKMSLGLNDSDKTYIVSSISAVFNVDKENILPNFLYLWFCRSEFDRYARFNSWGSAREAFSFEDMKRCKIPIPPIDVQRAIVNIYKCANEAKQIAEEADRLSREVCSALLQHVINS</sequence>
<comment type="caution">
    <text evidence="5">The sequence shown here is derived from an EMBL/GenBank/DDBJ whole genome shotgun (WGS) entry which is preliminary data.</text>
</comment>
<dbReference type="InterPro" id="IPR044946">
    <property type="entry name" value="Restrct_endonuc_typeI_TRD_sf"/>
</dbReference>
<evidence type="ECO:0000256" key="2">
    <source>
        <dbReference type="ARBA" id="ARBA00022747"/>
    </source>
</evidence>
<dbReference type="PANTHER" id="PTHR30408:SF12">
    <property type="entry name" value="TYPE I RESTRICTION ENZYME MJAVIII SPECIFICITY SUBUNIT"/>
    <property type="match status" value="1"/>
</dbReference>
<dbReference type="InterPro" id="IPR052021">
    <property type="entry name" value="Type-I_RS_S_subunit"/>
</dbReference>
<dbReference type="GO" id="GO:0009307">
    <property type="term" value="P:DNA restriction-modification system"/>
    <property type="evidence" value="ECO:0007669"/>
    <property type="project" value="UniProtKB-KW"/>
</dbReference>
<proteinExistence type="inferred from homology"/>
<evidence type="ECO:0000256" key="3">
    <source>
        <dbReference type="ARBA" id="ARBA00023125"/>
    </source>
</evidence>
<evidence type="ECO:0000313" key="5">
    <source>
        <dbReference type="EMBL" id="RGM38089.1"/>
    </source>
</evidence>
<keyword evidence="5" id="KW-0255">Endonuclease</keyword>
<gene>
    <name evidence="5" type="ORF">DXC16_21985</name>
</gene>
<evidence type="ECO:0000313" key="6">
    <source>
        <dbReference type="Proteomes" id="UP000261003"/>
    </source>
</evidence>
<keyword evidence="5" id="KW-0378">Hydrolase</keyword>
<comment type="similarity">
    <text evidence="1">Belongs to the type-I restriction system S methylase family.</text>
</comment>
<dbReference type="GO" id="GO:0003677">
    <property type="term" value="F:DNA binding"/>
    <property type="evidence" value="ECO:0007669"/>
    <property type="project" value="UniProtKB-KW"/>
</dbReference>
<dbReference type="Gene3D" id="3.90.220.20">
    <property type="entry name" value="DNA methylase specificity domains"/>
    <property type="match status" value="2"/>
</dbReference>
<organism evidence="5 6">
    <name type="scientific">Phocaeicola vulgatus</name>
    <name type="common">Bacteroides vulgatus</name>
    <dbReference type="NCBI Taxonomy" id="821"/>
    <lineage>
        <taxon>Bacteria</taxon>
        <taxon>Pseudomonadati</taxon>
        <taxon>Bacteroidota</taxon>
        <taxon>Bacteroidia</taxon>
        <taxon>Bacteroidales</taxon>
        <taxon>Bacteroidaceae</taxon>
        <taxon>Phocaeicola</taxon>
    </lineage>
</organism>
<dbReference type="Pfam" id="PF01420">
    <property type="entry name" value="Methylase_S"/>
    <property type="match status" value="1"/>
</dbReference>
<reference evidence="5 6" key="1">
    <citation type="submission" date="2018-08" db="EMBL/GenBank/DDBJ databases">
        <title>A genome reference for cultivated species of the human gut microbiota.</title>
        <authorList>
            <person name="Zou Y."/>
            <person name="Xue W."/>
            <person name="Luo G."/>
        </authorList>
    </citation>
    <scope>NUCLEOTIDE SEQUENCE [LARGE SCALE GENOMIC DNA]</scope>
    <source>
        <strain evidence="5 6">OM08-13BH</strain>
    </source>
</reference>
<keyword evidence="3" id="KW-0238">DNA-binding</keyword>
<dbReference type="Proteomes" id="UP000261003">
    <property type="component" value="Unassembled WGS sequence"/>
</dbReference>